<gene>
    <name evidence="1" type="ORF">BV25DRAFT_1506428</name>
</gene>
<keyword evidence="2" id="KW-1185">Reference proteome</keyword>
<proteinExistence type="predicted"/>
<protein>
    <submittedName>
        <fullName evidence="1">Uncharacterized protein</fullName>
    </submittedName>
</protein>
<evidence type="ECO:0000313" key="1">
    <source>
        <dbReference type="EMBL" id="KAI0066146.1"/>
    </source>
</evidence>
<accession>A0ACB8TCX9</accession>
<evidence type="ECO:0000313" key="2">
    <source>
        <dbReference type="Proteomes" id="UP000814140"/>
    </source>
</evidence>
<reference evidence="1" key="1">
    <citation type="submission" date="2021-03" db="EMBL/GenBank/DDBJ databases">
        <authorList>
            <consortium name="DOE Joint Genome Institute"/>
            <person name="Ahrendt S."/>
            <person name="Looney B.P."/>
            <person name="Miyauchi S."/>
            <person name="Morin E."/>
            <person name="Drula E."/>
            <person name="Courty P.E."/>
            <person name="Chicoki N."/>
            <person name="Fauchery L."/>
            <person name="Kohler A."/>
            <person name="Kuo A."/>
            <person name="Labutti K."/>
            <person name="Pangilinan J."/>
            <person name="Lipzen A."/>
            <person name="Riley R."/>
            <person name="Andreopoulos W."/>
            <person name="He G."/>
            <person name="Johnson J."/>
            <person name="Barry K.W."/>
            <person name="Grigoriev I.V."/>
            <person name="Nagy L."/>
            <person name="Hibbett D."/>
            <person name="Henrissat B."/>
            <person name="Matheny P.B."/>
            <person name="Labbe J."/>
            <person name="Martin F."/>
        </authorList>
    </citation>
    <scope>NUCLEOTIDE SEQUENCE</scope>
    <source>
        <strain evidence="1">HHB10654</strain>
    </source>
</reference>
<organism evidence="1 2">
    <name type="scientific">Artomyces pyxidatus</name>
    <dbReference type="NCBI Taxonomy" id="48021"/>
    <lineage>
        <taxon>Eukaryota</taxon>
        <taxon>Fungi</taxon>
        <taxon>Dikarya</taxon>
        <taxon>Basidiomycota</taxon>
        <taxon>Agaricomycotina</taxon>
        <taxon>Agaricomycetes</taxon>
        <taxon>Russulales</taxon>
        <taxon>Auriscalpiaceae</taxon>
        <taxon>Artomyces</taxon>
    </lineage>
</organism>
<comment type="caution">
    <text evidence="1">The sequence shown here is derived from an EMBL/GenBank/DDBJ whole genome shotgun (WGS) entry which is preliminary data.</text>
</comment>
<name>A0ACB8TCX9_9AGAM</name>
<dbReference type="Proteomes" id="UP000814140">
    <property type="component" value="Unassembled WGS sequence"/>
</dbReference>
<dbReference type="EMBL" id="MU277193">
    <property type="protein sequence ID" value="KAI0066146.1"/>
    <property type="molecule type" value="Genomic_DNA"/>
</dbReference>
<reference evidence="1" key="2">
    <citation type="journal article" date="2022" name="New Phytol.">
        <title>Evolutionary transition to the ectomycorrhizal habit in the genomes of a hyperdiverse lineage of mushroom-forming fungi.</title>
        <authorList>
            <person name="Looney B."/>
            <person name="Miyauchi S."/>
            <person name="Morin E."/>
            <person name="Drula E."/>
            <person name="Courty P.E."/>
            <person name="Kohler A."/>
            <person name="Kuo A."/>
            <person name="LaButti K."/>
            <person name="Pangilinan J."/>
            <person name="Lipzen A."/>
            <person name="Riley R."/>
            <person name="Andreopoulos W."/>
            <person name="He G."/>
            <person name="Johnson J."/>
            <person name="Nolan M."/>
            <person name="Tritt A."/>
            <person name="Barry K.W."/>
            <person name="Grigoriev I.V."/>
            <person name="Nagy L.G."/>
            <person name="Hibbett D."/>
            <person name="Henrissat B."/>
            <person name="Matheny P.B."/>
            <person name="Labbe J."/>
            <person name="Martin F.M."/>
        </authorList>
    </citation>
    <scope>NUCLEOTIDE SEQUENCE</scope>
    <source>
        <strain evidence="1">HHB10654</strain>
    </source>
</reference>
<sequence length="80" mass="8323">MGVPLDADCKSVITRHRLLGLLVWPTSGGFTVSGALLSGSGVPNTVSPTGPKERDLSLLLFLLVAFSPLGFLLLCTVDIA</sequence>